<organism evidence="2">
    <name type="scientific">Tanacetum cinerariifolium</name>
    <name type="common">Dalmatian daisy</name>
    <name type="synonym">Chrysanthemum cinerariifolium</name>
    <dbReference type="NCBI Taxonomy" id="118510"/>
    <lineage>
        <taxon>Eukaryota</taxon>
        <taxon>Viridiplantae</taxon>
        <taxon>Streptophyta</taxon>
        <taxon>Embryophyta</taxon>
        <taxon>Tracheophyta</taxon>
        <taxon>Spermatophyta</taxon>
        <taxon>Magnoliopsida</taxon>
        <taxon>eudicotyledons</taxon>
        <taxon>Gunneridae</taxon>
        <taxon>Pentapetalae</taxon>
        <taxon>asterids</taxon>
        <taxon>campanulids</taxon>
        <taxon>Asterales</taxon>
        <taxon>Asteraceae</taxon>
        <taxon>Asteroideae</taxon>
        <taxon>Anthemideae</taxon>
        <taxon>Anthemidinae</taxon>
        <taxon>Tanacetum</taxon>
    </lineage>
</organism>
<gene>
    <name evidence="2" type="ORF">Tci_651484</name>
</gene>
<name>A0A699K754_TANCI</name>
<evidence type="ECO:0000313" key="2">
    <source>
        <dbReference type="EMBL" id="GFA79512.1"/>
    </source>
</evidence>
<reference evidence="2" key="1">
    <citation type="journal article" date="2019" name="Sci. Rep.">
        <title>Draft genome of Tanacetum cinerariifolium, the natural source of mosquito coil.</title>
        <authorList>
            <person name="Yamashiro T."/>
            <person name="Shiraishi A."/>
            <person name="Satake H."/>
            <person name="Nakayama K."/>
        </authorList>
    </citation>
    <scope>NUCLEOTIDE SEQUENCE</scope>
</reference>
<feature type="compositionally biased region" description="Low complexity" evidence="1">
    <location>
        <begin position="40"/>
        <end position="54"/>
    </location>
</feature>
<sequence length="54" mass="6024">RSHVKETGWVRKLRSLRIGRQYSRMSLFHEEENDAGHVRAPSSSGLAAASSVNT</sequence>
<feature type="non-terminal residue" evidence="2">
    <location>
        <position position="1"/>
    </location>
</feature>
<comment type="caution">
    <text evidence="2">The sequence shown here is derived from an EMBL/GenBank/DDBJ whole genome shotgun (WGS) entry which is preliminary data.</text>
</comment>
<dbReference type="AlphaFoldDB" id="A0A699K754"/>
<protein>
    <submittedName>
        <fullName evidence="2">Uncharacterized protein</fullName>
    </submittedName>
</protein>
<dbReference type="EMBL" id="BKCJ010489328">
    <property type="protein sequence ID" value="GFA79512.1"/>
    <property type="molecule type" value="Genomic_DNA"/>
</dbReference>
<evidence type="ECO:0000256" key="1">
    <source>
        <dbReference type="SAM" id="MobiDB-lite"/>
    </source>
</evidence>
<feature type="region of interest" description="Disordered" evidence="1">
    <location>
        <begin position="32"/>
        <end position="54"/>
    </location>
</feature>
<accession>A0A699K754</accession>
<proteinExistence type="predicted"/>